<evidence type="ECO:0000256" key="5">
    <source>
        <dbReference type="ARBA" id="ARBA00023242"/>
    </source>
</evidence>
<keyword evidence="4 6" id="KW-0677">Repeat</keyword>
<dbReference type="HAMAP" id="MF_03056">
    <property type="entry name" value="TRM82"/>
    <property type="match status" value="1"/>
</dbReference>
<evidence type="ECO:0000256" key="2">
    <source>
        <dbReference type="ARBA" id="ARBA00022574"/>
    </source>
</evidence>
<keyword evidence="3 6" id="KW-0819">tRNA processing</keyword>
<dbReference type="AlphaFoldDB" id="A0A5M8Q2W6"/>
<comment type="function">
    <text evidence="6">Required for the formation of N(7)-methylguanine at position 46 (m7G46) in tRNA. In the complex, it is required to stabilize and induce conformational changes of the catalytic subunit.</text>
</comment>
<dbReference type="SMART" id="SM00320">
    <property type="entry name" value="WD40"/>
    <property type="match status" value="3"/>
</dbReference>
<sequence>MPNPFQCLYYCPFRDNNKADILLAASGPQIFSFNVSEGSLLSTWPATTGLEATERFLQSDSKISCKSVDSVVGEVSASRDEDAERPGKRRKLSRRGSGPESASTEILVQGHSKSSANSASTPAVIKLTGSSNGQYLVAVTGEDKCIRVFELHQNGTLVENSKRYMPKRPCAVVLTTDDSTILCADKFGDVYSMPLLGSSSEKDPQTPSTNGTAINGEAETSHKPFVPAASTLTVHTRRNQQALKNQQKITNQAKTKRPLEFEHQLLLGHVSLLTDLAYVTLSASESALGKKRSYILTSDRDEHIRVSRGLPQAHVIENYCLGHTEFVSKLCVPPWQPQLLVSGGGDDYLLVWEWLSGTVRLRVNLREQLDGLWNSYTTSIPEGQKPVLDSVIEEIAVSGIWSMRHLETPDTNIQGEIIVACEGIPALLFFSLDSQGDLTFRQCVSVAGNVLDIAVLESRTTILYSTDNIHEMWSTKVVDKGHLRTSLGAVGFSGYTQSWSKEANIEGNITIMNQKALARDQISQDGGDKDTTLRELLYGIENLRKRGEGQDD</sequence>
<accession>A0A5M8Q2W6</accession>
<dbReference type="GO" id="GO:0008168">
    <property type="term" value="F:methyltransferase activity"/>
    <property type="evidence" value="ECO:0007669"/>
    <property type="project" value="UniProtKB-KW"/>
</dbReference>
<dbReference type="InterPro" id="IPR015943">
    <property type="entry name" value="WD40/YVTN_repeat-like_dom_sf"/>
</dbReference>
<evidence type="ECO:0000256" key="7">
    <source>
        <dbReference type="SAM" id="MobiDB-lite"/>
    </source>
</evidence>
<comment type="caution">
    <text evidence="8">The sequence shown here is derived from an EMBL/GenBank/DDBJ whole genome shotgun (WGS) entry which is preliminary data.</text>
</comment>
<feature type="region of interest" description="Disordered" evidence="7">
    <location>
        <begin position="197"/>
        <end position="220"/>
    </location>
</feature>
<feature type="compositionally biased region" description="Basic and acidic residues" evidence="7">
    <location>
        <begin position="77"/>
        <end position="86"/>
    </location>
</feature>
<keyword evidence="2 6" id="KW-0853">WD repeat</keyword>
<evidence type="ECO:0000256" key="6">
    <source>
        <dbReference type="HAMAP-Rule" id="MF_03056"/>
    </source>
</evidence>
<dbReference type="GO" id="GO:0043527">
    <property type="term" value="C:tRNA methyltransferase complex"/>
    <property type="evidence" value="ECO:0007669"/>
    <property type="project" value="TreeGrafter"/>
</dbReference>
<feature type="compositionally biased region" description="Polar residues" evidence="7">
    <location>
        <begin position="100"/>
        <end position="119"/>
    </location>
</feature>
<feature type="region of interest" description="Disordered" evidence="7">
    <location>
        <begin position="75"/>
        <end position="119"/>
    </location>
</feature>
<dbReference type="InterPro" id="IPR028884">
    <property type="entry name" value="Trm82"/>
</dbReference>
<dbReference type="EMBL" id="VXIT01000001">
    <property type="protein sequence ID" value="KAA6415760.1"/>
    <property type="molecule type" value="Genomic_DNA"/>
</dbReference>
<evidence type="ECO:0000313" key="9">
    <source>
        <dbReference type="Proteomes" id="UP000324767"/>
    </source>
</evidence>
<dbReference type="UniPathway" id="UPA00989"/>
<keyword evidence="8" id="KW-0489">Methyltransferase</keyword>
<comment type="subcellular location">
    <subcellularLocation>
        <location evidence="1 6">Nucleus</location>
    </subcellularLocation>
</comment>
<dbReference type="SUPFAM" id="SSF50978">
    <property type="entry name" value="WD40 repeat-like"/>
    <property type="match status" value="1"/>
</dbReference>
<protein>
    <submittedName>
        <fullName evidence="8">tRNA (Guanine-N(7)-)-methyltransferase subunit TRM82</fullName>
    </submittedName>
</protein>
<dbReference type="InterPro" id="IPR036322">
    <property type="entry name" value="WD40_repeat_dom_sf"/>
</dbReference>
<evidence type="ECO:0000256" key="3">
    <source>
        <dbReference type="ARBA" id="ARBA00022694"/>
    </source>
</evidence>
<keyword evidence="5 6" id="KW-0539">Nucleus</keyword>
<evidence type="ECO:0000256" key="4">
    <source>
        <dbReference type="ARBA" id="ARBA00022737"/>
    </source>
</evidence>
<keyword evidence="8" id="KW-0808">Transferase</keyword>
<evidence type="ECO:0000256" key="1">
    <source>
        <dbReference type="ARBA" id="ARBA00004123"/>
    </source>
</evidence>
<organism evidence="8 9">
    <name type="scientific">Lasallia pustulata</name>
    <dbReference type="NCBI Taxonomy" id="136370"/>
    <lineage>
        <taxon>Eukaryota</taxon>
        <taxon>Fungi</taxon>
        <taxon>Dikarya</taxon>
        <taxon>Ascomycota</taxon>
        <taxon>Pezizomycotina</taxon>
        <taxon>Lecanoromycetes</taxon>
        <taxon>OSLEUM clade</taxon>
        <taxon>Umbilicariomycetidae</taxon>
        <taxon>Umbilicariales</taxon>
        <taxon>Umbilicariaceae</taxon>
        <taxon>Lasallia</taxon>
    </lineage>
</organism>
<dbReference type="GO" id="GO:0005634">
    <property type="term" value="C:nucleus"/>
    <property type="evidence" value="ECO:0007669"/>
    <property type="project" value="UniProtKB-SubCell"/>
</dbReference>
<dbReference type="Proteomes" id="UP000324767">
    <property type="component" value="Unassembled WGS sequence"/>
</dbReference>
<dbReference type="GO" id="GO:0005829">
    <property type="term" value="C:cytosol"/>
    <property type="evidence" value="ECO:0007669"/>
    <property type="project" value="TreeGrafter"/>
</dbReference>
<dbReference type="Gene3D" id="2.130.10.10">
    <property type="entry name" value="YVTN repeat-like/Quinoprotein amine dehydrogenase"/>
    <property type="match status" value="1"/>
</dbReference>
<name>A0A5M8Q2W6_9LECA</name>
<dbReference type="InterPro" id="IPR001680">
    <property type="entry name" value="WD40_rpt"/>
</dbReference>
<dbReference type="GO" id="GO:0106004">
    <property type="term" value="P:tRNA (guanine-N7)-methylation"/>
    <property type="evidence" value="ECO:0007669"/>
    <property type="project" value="UniProtKB-UniRule"/>
</dbReference>
<evidence type="ECO:0000313" key="8">
    <source>
        <dbReference type="EMBL" id="KAA6415760.1"/>
    </source>
</evidence>
<reference evidence="8 9" key="1">
    <citation type="submission" date="2019-09" db="EMBL/GenBank/DDBJ databases">
        <title>The hologenome of the rock-dwelling lichen Lasallia pustulata.</title>
        <authorList>
            <person name="Greshake Tzovaras B."/>
            <person name="Segers F."/>
            <person name="Bicker A."/>
            <person name="Dal Grande F."/>
            <person name="Otte J."/>
            <person name="Hankeln T."/>
            <person name="Schmitt I."/>
            <person name="Ebersberger I."/>
        </authorList>
    </citation>
    <scope>NUCLEOTIDE SEQUENCE [LARGE SCALE GENOMIC DNA]</scope>
    <source>
        <strain evidence="8">A1-1</strain>
    </source>
</reference>
<proteinExistence type="inferred from homology"/>
<dbReference type="PANTHER" id="PTHR16288:SF0">
    <property type="entry name" value="TRNA (GUANINE-N(7)-)-METHYLTRANSFERASE NON-CATALYTIC SUBUNIT WDR4"/>
    <property type="match status" value="1"/>
</dbReference>
<dbReference type="OrthoDB" id="339900at2759"/>
<comment type="pathway">
    <text evidence="6">tRNA modification; N(7)-methylguanine-tRNA biosynthesis.</text>
</comment>
<gene>
    <name evidence="8" type="ORF">FRX48_00478</name>
</gene>
<dbReference type="PANTHER" id="PTHR16288">
    <property type="entry name" value="WD40 REPEAT PROTEIN 4"/>
    <property type="match status" value="1"/>
</dbReference>
<comment type="similarity">
    <text evidence="6">Belongs to the WD repeat TRM82 family.</text>
</comment>